<feature type="compositionally biased region" description="Acidic residues" evidence="2">
    <location>
        <begin position="206"/>
        <end position="223"/>
    </location>
</feature>
<dbReference type="Proteomes" id="UP001141806">
    <property type="component" value="Unassembled WGS sequence"/>
</dbReference>
<dbReference type="PANTHER" id="PTHR47662">
    <property type="entry name" value="RING-TYPE DOMAIN-CONTAINING PROTEIN"/>
    <property type="match status" value="1"/>
</dbReference>
<feature type="region of interest" description="Disordered" evidence="2">
    <location>
        <begin position="203"/>
        <end position="223"/>
    </location>
</feature>
<dbReference type="InterPro" id="IPR038765">
    <property type="entry name" value="Papain-like_cys_pep_sf"/>
</dbReference>
<dbReference type="EMBL" id="JAMYWD010000009">
    <property type="protein sequence ID" value="KAJ4960585.1"/>
    <property type="molecule type" value="Genomic_DNA"/>
</dbReference>
<keyword evidence="1" id="KW-0479">Metal-binding</keyword>
<evidence type="ECO:0000313" key="5">
    <source>
        <dbReference type="Proteomes" id="UP001141806"/>
    </source>
</evidence>
<dbReference type="GO" id="GO:0006508">
    <property type="term" value="P:proteolysis"/>
    <property type="evidence" value="ECO:0007669"/>
    <property type="project" value="InterPro"/>
</dbReference>
<dbReference type="SMART" id="SM00184">
    <property type="entry name" value="RING"/>
    <property type="match status" value="1"/>
</dbReference>
<dbReference type="Pfam" id="PF13639">
    <property type="entry name" value="zf-RING_2"/>
    <property type="match status" value="1"/>
</dbReference>
<dbReference type="InterPro" id="IPR001841">
    <property type="entry name" value="Znf_RING"/>
</dbReference>
<keyword evidence="1" id="KW-0862">Zinc</keyword>
<name>A0A9Q0H7D8_9MAGN</name>
<dbReference type="PROSITE" id="PS50089">
    <property type="entry name" value="ZF_RING_2"/>
    <property type="match status" value="1"/>
</dbReference>
<dbReference type="SUPFAM" id="SSF57850">
    <property type="entry name" value="RING/U-box"/>
    <property type="match status" value="1"/>
</dbReference>
<evidence type="ECO:0000256" key="1">
    <source>
        <dbReference type="PROSITE-ProRule" id="PRU00175"/>
    </source>
</evidence>
<organism evidence="4 5">
    <name type="scientific">Protea cynaroides</name>
    <dbReference type="NCBI Taxonomy" id="273540"/>
    <lineage>
        <taxon>Eukaryota</taxon>
        <taxon>Viridiplantae</taxon>
        <taxon>Streptophyta</taxon>
        <taxon>Embryophyta</taxon>
        <taxon>Tracheophyta</taxon>
        <taxon>Spermatophyta</taxon>
        <taxon>Magnoliopsida</taxon>
        <taxon>Proteales</taxon>
        <taxon>Proteaceae</taxon>
        <taxon>Protea</taxon>
    </lineage>
</organism>
<dbReference type="Gene3D" id="3.30.40.10">
    <property type="entry name" value="Zinc/RING finger domain, C3HC4 (zinc finger)"/>
    <property type="match status" value="1"/>
</dbReference>
<dbReference type="GO" id="GO:0008234">
    <property type="term" value="F:cysteine-type peptidase activity"/>
    <property type="evidence" value="ECO:0007669"/>
    <property type="project" value="InterPro"/>
</dbReference>
<proteinExistence type="predicted"/>
<dbReference type="OrthoDB" id="8062037at2759"/>
<dbReference type="Gene3D" id="3.90.70.10">
    <property type="entry name" value="Cysteine proteinases"/>
    <property type="match status" value="1"/>
</dbReference>
<evidence type="ECO:0000256" key="2">
    <source>
        <dbReference type="SAM" id="MobiDB-lite"/>
    </source>
</evidence>
<evidence type="ECO:0000313" key="4">
    <source>
        <dbReference type="EMBL" id="KAJ4960585.1"/>
    </source>
</evidence>
<dbReference type="SUPFAM" id="SSF54001">
    <property type="entry name" value="Cysteine proteinases"/>
    <property type="match status" value="1"/>
</dbReference>
<dbReference type="GO" id="GO:0008270">
    <property type="term" value="F:zinc ion binding"/>
    <property type="evidence" value="ECO:0007669"/>
    <property type="project" value="UniProtKB-KW"/>
</dbReference>
<keyword evidence="5" id="KW-1185">Reference proteome</keyword>
<keyword evidence="1" id="KW-0863">Zinc-finger</keyword>
<dbReference type="InterPro" id="IPR013083">
    <property type="entry name" value="Znf_RING/FYVE/PHD"/>
</dbReference>
<evidence type="ECO:0000259" key="3">
    <source>
        <dbReference type="PROSITE" id="PS50089"/>
    </source>
</evidence>
<gene>
    <name evidence="4" type="ORF">NE237_020495</name>
</gene>
<reference evidence="4" key="1">
    <citation type="journal article" date="2023" name="Plant J.">
        <title>The genome of the king protea, Protea cynaroides.</title>
        <authorList>
            <person name="Chang J."/>
            <person name="Duong T.A."/>
            <person name="Schoeman C."/>
            <person name="Ma X."/>
            <person name="Roodt D."/>
            <person name="Barker N."/>
            <person name="Li Z."/>
            <person name="Van de Peer Y."/>
            <person name="Mizrachi E."/>
        </authorList>
    </citation>
    <scope>NUCLEOTIDE SEQUENCE</scope>
    <source>
        <tissue evidence="4">Young leaves</tissue>
    </source>
</reference>
<dbReference type="PANTHER" id="PTHR47662:SF1">
    <property type="entry name" value="RING-TYPE DOMAIN-CONTAINING PROTEIN"/>
    <property type="match status" value="1"/>
</dbReference>
<comment type="caution">
    <text evidence="4">The sequence shown here is derived from an EMBL/GenBank/DDBJ whole genome shotgun (WGS) entry which is preliminary data.</text>
</comment>
<dbReference type="Pfam" id="PF00112">
    <property type="entry name" value="Peptidase_C1"/>
    <property type="match status" value="1"/>
</dbReference>
<sequence>MGFSRLDMVDEVGDGLFGVVGSNLTGLIILAEQLNVNRVFSYSDYGEEEAARGRRGGGFDLECVVCLCGFRNGEQVRRLGCRHLFHKVCLDGWFDQINWSCPLCRFLLVSDEHVAAIESTTGALEAAYKQAFGKAVSLFEQQLVDCAGAFNKFGCHGGLPSQAFEYIKYNGGLDTEEAYPYTTTDGICKYTSEKCCINDELQQQEQNEDEDHEDDDDEDDNEDDFEFAVFGKDSNLSPVLADKIFDNGQIRPVFLIFNRALLFAEGAESDFKPNDNPPCSSSFEDELEGIQTKFLVTQTEICNI</sequence>
<accession>A0A9Q0H7D8</accession>
<dbReference type="SMART" id="SM00645">
    <property type="entry name" value="Pept_C1"/>
    <property type="match status" value="1"/>
</dbReference>
<dbReference type="AlphaFoldDB" id="A0A9Q0H7D8"/>
<protein>
    <recommendedName>
        <fullName evidence="3">RING-type domain-containing protein</fullName>
    </recommendedName>
</protein>
<dbReference type="InterPro" id="IPR000668">
    <property type="entry name" value="Peptidase_C1A_C"/>
</dbReference>
<feature type="domain" description="RING-type" evidence="3">
    <location>
        <begin position="63"/>
        <end position="105"/>
    </location>
</feature>